<reference evidence="1 2" key="1">
    <citation type="journal article" date="2019" name="Nat. Ecol. Evol.">
        <title>Megaphylogeny resolves global patterns of mushroom evolution.</title>
        <authorList>
            <person name="Varga T."/>
            <person name="Krizsan K."/>
            <person name="Foldi C."/>
            <person name="Dima B."/>
            <person name="Sanchez-Garcia M."/>
            <person name="Sanchez-Ramirez S."/>
            <person name="Szollosi G.J."/>
            <person name="Szarkandi J.G."/>
            <person name="Papp V."/>
            <person name="Albert L."/>
            <person name="Andreopoulos W."/>
            <person name="Angelini C."/>
            <person name="Antonin V."/>
            <person name="Barry K.W."/>
            <person name="Bougher N.L."/>
            <person name="Buchanan P."/>
            <person name="Buyck B."/>
            <person name="Bense V."/>
            <person name="Catcheside P."/>
            <person name="Chovatia M."/>
            <person name="Cooper J."/>
            <person name="Damon W."/>
            <person name="Desjardin D."/>
            <person name="Finy P."/>
            <person name="Geml J."/>
            <person name="Haridas S."/>
            <person name="Hughes K."/>
            <person name="Justo A."/>
            <person name="Karasinski D."/>
            <person name="Kautmanova I."/>
            <person name="Kiss B."/>
            <person name="Kocsube S."/>
            <person name="Kotiranta H."/>
            <person name="LaButti K.M."/>
            <person name="Lechner B.E."/>
            <person name="Liimatainen K."/>
            <person name="Lipzen A."/>
            <person name="Lukacs Z."/>
            <person name="Mihaltcheva S."/>
            <person name="Morgado L.N."/>
            <person name="Niskanen T."/>
            <person name="Noordeloos M.E."/>
            <person name="Ohm R.A."/>
            <person name="Ortiz-Santana B."/>
            <person name="Ovrebo C."/>
            <person name="Racz N."/>
            <person name="Riley R."/>
            <person name="Savchenko A."/>
            <person name="Shiryaev A."/>
            <person name="Soop K."/>
            <person name="Spirin V."/>
            <person name="Szebenyi C."/>
            <person name="Tomsovsky M."/>
            <person name="Tulloss R.E."/>
            <person name="Uehling J."/>
            <person name="Grigoriev I.V."/>
            <person name="Vagvolgyi C."/>
            <person name="Papp T."/>
            <person name="Martin F.M."/>
            <person name="Miettinen O."/>
            <person name="Hibbett D.S."/>
            <person name="Nagy L.G."/>
        </authorList>
    </citation>
    <scope>NUCLEOTIDE SEQUENCE [LARGE SCALE GENOMIC DNA]</scope>
    <source>
        <strain evidence="1 2">NL-1719</strain>
    </source>
</reference>
<evidence type="ECO:0000313" key="1">
    <source>
        <dbReference type="EMBL" id="TFK75171.1"/>
    </source>
</evidence>
<accession>A0ACD3BBF9</accession>
<sequence>MAEESREFEELSDSIPQGAFVETSRNELTSHGLVIGEVYSDRSWRILMLTSAGELWMPQRDDVMYMVPNAISSDLAARCGTGEYPEGPKELNARVEALKQIRSLEKTLEDAYALVCSRAGGIYPKVKSTNPDAWATTDIETVCRHVFGKVDPIKVFATHKYLMRHPTQFLAHHVTRQTGKFQVRPENDVAEVELVQKWTRFEGGPLDGFVDKARKVMEKNQQLQQSTFDQAPGELPAEHTWTPEERTILSFLLHSLRPWRSSQPDPYTLAASNILKRIYPKLPHVTDPVMHQLLVDLGVFAPWQDLTVLRPEVVLTSSNSNNETWLAHEAVTPPPTPLGLEDLHTVDPLEAIRHDFGDMPVYVIDDATAHELDDGISIEKILEEPDNVWIHVHIADPASVIPVTHSLAQKASGQWQSSYFLHHTSPLFPEGLIHSPTHGSSLGARSSNGEPDRVLTFSGKINSNGDLIDHQVRAGLVRNIQRLSYDQVDLAIQGSLIKRHYPFGGRAPTTMVEPIQEPTLVELRDLLGVSRRLVDKRIRDGVYMNSEYKASIDNFKPAPEHLSNPTLEARHFTGFPSFSYSVSNTHESDTGSRNLVAEMMKIACRVASRFCLERDVPALRRTSARAVTNSESDFQRILDMRTPNGYAPFYLILPMLSFNPGAGYSLQPKEHFPLNVPEGEGYVRVTSPLRRYSDLVAHWQIHHALLGSSAPTTSPPFDPKRLQDMAFTLTTEERLQKRITGQHERFWHIMYIQRWLEGVKRGSIQAEVNPMEEFEGHTLLVPKLNDAKSWQTEAYIPKLGLRALVTGLPGGDVPLATALPLKFSALRLGTLPQLQAEVRK</sequence>
<keyword evidence="2" id="KW-1185">Reference proteome</keyword>
<evidence type="ECO:0000313" key="2">
    <source>
        <dbReference type="Proteomes" id="UP000308600"/>
    </source>
</evidence>
<dbReference type="Proteomes" id="UP000308600">
    <property type="component" value="Unassembled WGS sequence"/>
</dbReference>
<dbReference type="EMBL" id="ML208264">
    <property type="protein sequence ID" value="TFK75171.1"/>
    <property type="molecule type" value="Genomic_DNA"/>
</dbReference>
<gene>
    <name evidence="1" type="ORF">BDN72DRAFT_853576</name>
</gene>
<proteinExistence type="predicted"/>
<name>A0ACD3BBF9_9AGAR</name>
<protein>
    <submittedName>
        <fullName evidence="1">RNB-domain-containing protein</fullName>
    </submittedName>
</protein>
<organism evidence="1 2">
    <name type="scientific">Pluteus cervinus</name>
    <dbReference type="NCBI Taxonomy" id="181527"/>
    <lineage>
        <taxon>Eukaryota</taxon>
        <taxon>Fungi</taxon>
        <taxon>Dikarya</taxon>
        <taxon>Basidiomycota</taxon>
        <taxon>Agaricomycotina</taxon>
        <taxon>Agaricomycetes</taxon>
        <taxon>Agaricomycetidae</taxon>
        <taxon>Agaricales</taxon>
        <taxon>Pluteineae</taxon>
        <taxon>Pluteaceae</taxon>
        <taxon>Pluteus</taxon>
    </lineage>
</organism>